<feature type="domain" description="RRM" evidence="4">
    <location>
        <begin position="806"/>
        <end position="892"/>
    </location>
</feature>
<feature type="compositionally biased region" description="Low complexity" evidence="3">
    <location>
        <begin position="684"/>
        <end position="710"/>
    </location>
</feature>
<feature type="region of interest" description="Disordered" evidence="3">
    <location>
        <begin position="616"/>
        <end position="637"/>
    </location>
</feature>
<dbReference type="InterPro" id="IPR035979">
    <property type="entry name" value="RBD_domain_sf"/>
</dbReference>
<organism evidence="5 6">
    <name type="scientific">Hermanssonia centrifuga</name>
    <dbReference type="NCBI Taxonomy" id="98765"/>
    <lineage>
        <taxon>Eukaryota</taxon>
        <taxon>Fungi</taxon>
        <taxon>Dikarya</taxon>
        <taxon>Basidiomycota</taxon>
        <taxon>Agaricomycotina</taxon>
        <taxon>Agaricomycetes</taxon>
        <taxon>Polyporales</taxon>
        <taxon>Meruliaceae</taxon>
        <taxon>Hermanssonia</taxon>
    </lineage>
</organism>
<gene>
    <name evidence="5" type="ORF">PHLCEN_2v4742</name>
</gene>
<feature type="compositionally biased region" description="Polar residues" evidence="3">
    <location>
        <begin position="97"/>
        <end position="130"/>
    </location>
</feature>
<dbReference type="GO" id="GO:0003723">
    <property type="term" value="F:RNA binding"/>
    <property type="evidence" value="ECO:0007669"/>
    <property type="project" value="UniProtKB-UniRule"/>
</dbReference>
<feature type="region of interest" description="Disordered" evidence="3">
    <location>
        <begin position="528"/>
        <end position="576"/>
    </location>
</feature>
<feature type="compositionally biased region" description="Polar residues" evidence="3">
    <location>
        <begin position="47"/>
        <end position="61"/>
    </location>
</feature>
<evidence type="ECO:0000313" key="5">
    <source>
        <dbReference type="EMBL" id="PSR92212.1"/>
    </source>
</evidence>
<protein>
    <recommendedName>
        <fullName evidence="4">RRM domain-containing protein</fullName>
    </recommendedName>
</protein>
<proteinExistence type="predicted"/>
<dbReference type="SMART" id="SM00360">
    <property type="entry name" value="RRM"/>
    <property type="match status" value="1"/>
</dbReference>
<feature type="compositionally biased region" description="Polar residues" evidence="3">
    <location>
        <begin position="922"/>
        <end position="931"/>
    </location>
</feature>
<keyword evidence="6" id="KW-1185">Reference proteome</keyword>
<feature type="compositionally biased region" description="Basic and acidic residues" evidence="3">
    <location>
        <begin position="932"/>
        <end position="943"/>
    </location>
</feature>
<feature type="region of interest" description="Disordered" evidence="3">
    <location>
        <begin position="662"/>
        <end position="710"/>
    </location>
</feature>
<comment type="caution">
    <text evidence="5">The sequence shown here is derived from an EMBL/GenBank/DDBJ whole genome shotgun (WGS) entry which is preliminary data.</text>
</comment>
<feature type="compositionally biased region" description="Polar residues" evidence="3">
    <location>
        <begin position="665"/>
        <end position="683"/>
    </location>
</feature>
<feature type="compositionally biased region" description="Low complexity" evidence="3">
    <location>
        <begin position="1"/>
        <end position="17"/>
    </location>
</feature>
<dbReference type="EMBL" id="MLYV02000479">
    <property type="protein sequence ID" value="PSR92212.1"/>
    <property type="molecule type" value="Genomic_DNA"/>
</dbReference>
<dbReference type="Gene3D" id="3.30.70.330">
    <property type="match status" value="2"/>
</dbReference>
<name>A0A2R6PJ70_9APHY</name>
<feature type="region of interest" description="Disordered" evidence="3">
    <location>
        <begin position="773"/>
        <end position="822"/>
    </location>
</feature>
<feature type="compositionally biased region" description="Polar residues" evidence="3">
    <location>
        <begin position="69"/>
        <end position="79"/>
    </location>
</feature>
<dbReference type="PROSITE" id="PS50102">
    <property type="entry name" value="RRM"/>
    <property type="match status" value="1"/>
</dbReference>
<keyword evidence="1 2" id="KW-0694">RNA-binding</keyword>
<dbReference type="STRING" id="98765.A0A2R6PJ70"/>
<feature type="compositionally biased region" description="Polar residues" evidence="3">
    <location>
        <begin position="728"/>
        <end position="752"/>
    </location>
</feature>
<feature type="region of interest" description="Disordered" evidence="3">
    <location>
        <begin position="266"/>
        <end position="305"/>
    </location>
</feature>
<dbReference type="OrthoDB" id="431169at2759"/>
<feature type="compositionally biased region" description="Low complexity" evidence="3">
    <location>
        <begin position="944"/>
        <end position="954"/>
    </location>
</feature>
<feature type="compositionally biased region" description="Low complexity" evidence="3">
    <location>
        <begin position="909"/>
        <end position="921"/>
    </location>
</feature>
<feature type="compositionally biased region" description="Polar residues" evidence="3">
    <location>
        <begin position="773"/>
        <end position="805"/>
    </location>
</feature>
<feature type="compositionally biased region" description="Low complexity" evidence="3">
    <location>
        <begin position="80"/>
        <end position="92"/>
    </location>
</feature>
<dbReference type="AlphaFoldDB" id="A0A2R6PJ70"/>
<evidence type="ECO:0000256" key="1">
    <source>
        <dbReference type="ARBA" id="ARBA00022884"/>
    </source>
</evidence>
<evidence type="ECO:0000256" key="3">
    <source>
        <dbReference type="SAM" id="MobiDB-lite"/>
    </source>
</evidence>
<feature type="compositionally biased region" description="Polar residues" evidence="3">
    <location>
        <begin position="266"/>
        <end position="295"/>
    </location>
</feature>
<accession>A0A2R6PJ70</accession>
<feature type="compositionally biased region" description="Basic and acidic residues" evidence="3">
    <location>
        <begin position="528"/>
        <end position="541"/>
    </location>
</feature>
<evidence type="ECO:0000313" key="6">
    <source>
        <dbReference type="Proteomes" id="UP000186601"/>
    </source>
</evidence>
<dbReference type="Proteomes" id="UP000186601">
    <property type="component" value="Unassembled WGS sequence"/>
</dbReference>
<dbReference type="SUPFAM" id="SSF54928">
    <property type="entry name" value="RNA-binding domain, RBD"/>
    <property type="match status" value="1"/>
</dbReference>
<dbReference type="InterPro" id="IPR012677">
    <property type="entry name" value="Nucleotide-bd_a/b_plait_sf"/>
</dbReference>
<feature type="compositionally biased region" description="Polar residues" evidence="3">
    <location>
        <begin position="621"/>
        <end position="637"/>
    </location>
</feature>
<dbReference type="InterPro" id="IPR000504">
    <property type="entry name" value="RRM_dom"/>
</dbReference>
<evidence type="ECO:0000256" key="2">
    <source>
        <dbReference type="PROSITE-ProRule" id="PRU00176"/>
    </source>
</evidence>
<feature type="region of interest" description="Disordered" evidence="3">
    <location>
        <begin position="725"/>
        <end position="752"/>
    </location>
</feature>
<feature type="region of interest" description="Disordered" evidence="3">
    <location>
        <begin position="1"/>
        <end position="130"/>
    </location>
</feature>
<reference evidence="5 6" key="1">
    <citation type="submission" date="2018-02" db="EMBL/GenBank/DDBJ databases">
        <title>Genome sequence of the basidiomycete white-rot fungus Phlebia centrifuga.</title>
        <authorList>
            <person name="Granchi Z."/>
            <person name="Peng M."/>
            <person name="de Vries R.P."/>
            <person name="Hilden K."/>
            <person name="Makela M.R."/>
            <person name="Grigoriev I."/>
            <person name="Riley R."/>
        </authorList>
    </citation>
    <scope>NUCLEOTIDE SEQUENCE [LARGE SCALE GENOMIC DNA]</scope>
    <source>
        <strain evidence="5 6">FBCC195</strain>
    </source>
</reference>
<sequence length="1043" mass="110896">MSSDSDAAGGSASAFGSMPTAPSAGSPSIPYHFTMQPQPQHPRPDSPSHNNILPSYLQSPPHNADPYSQGPQNSNHSLYNSMNSVDFSVSSSEQDAHNAQTTASGYPSSGPFRTSVSTFSPFSNPGRVRQNTASFRDTSTNFTTPNYAQVHAEIFVPNNMQQNPPHSAGGVYEPIHHPGRYDYALSASQSAPSLMPNGQTKQFTAMDAYRLGLDPSLNLTQQMKMSSSGGPPGMMRDAQVSQMSMQQGAQQSFQTQLNGISHQLPHQLQSQGPFQSVNGSAPVSASQAGLTNGVGTQQGSQQQPQEEISTIFVVGFPDDMSEREFQNMFTFSNGFEAATLKIPNRDYTSLAGGAARTTALPLHYAGSNDPYNLVTVNQGGVVVDGRDGTTSWPAPSMSYMDEGHFIPSALPLQPPRKQIIGFAKFRSRQEALEARDILQGRRVDIEKGSVLKAEMAKKNLHTKRGPGMGPMGIGSLLNGTAAMQADALASLNGLGLGGPSAGTAGEVFVQREKELGIGPMAIAGLSQRRDRLPEARDDRGDVVSPIGLSTFGPRGARERAEEDERERERKRKEKEAVRLRQNSFAFEAFHSVPQQMVRQGANSLLSAENGTIGGGYGSNGHSLSTQSSLQSIGSQTEMNGMSTWGTLRDVSVSAALRKMPVHLTSLPQRPSSPGQQESPTNREAASSPPSGAASASGSTNPSATFSPPSVQSVLPSLDSFTAYPRALSPSNQSQGVHLENGSSLPTSSASSINGAHNINDELARAVGALAVSTDQQGTISPQLPSPASNASSGNGRNPGDQNPPINTLYVGNLPTSSSPGGSPPLYLEERLRELFSKRTGYRKLCFRQKSNGPMCFVEFEDVAHATKTLHELYGDTLGGLVKSGIRLSYSKNPLGVRTPTSGGSGPSLQQQQQQINQQQTQAFYNTQLQKTADTDTYHPRRDTSSGMTSPTSSYYYTMSSPPPRFTTSPPSSFPPSLSGSAMFPRANPQGYSLSSTVSSTFSPFGISPTHSTIPDQPSADLSNDQFTHALSPAHANIEASRAG</sequence>
<feature type="region of interest" description="Disordered" evidence="3">
    <location>
        <begin position="892"/>
        <end position="954"/>
    </location>
</feature>
<evidence type="ECO:0000259" key="4">
    <source>
        <dbReference type="PROSITE" id="PS50102"/>
    </source>
</evidence>
<dbReference type="PANTHER" id="PTHR10501">
    <property type="entry name" value="U1 SMALL NUCLEAR RIBONUCLEOPROTEIN A/U2 SMALL NUCLEAR RIBONUCLEOPROTEIN B"/>
    <property type="match status" value="1"/>
</dbReference>